<comment type="caution">
    <text evidence="2">The sequence shown here is derived from an EMBL/GenBank/DDBJ whole genome shotgun (WGS) entry which is preliminary data.</text>
</comment>
<dbReference type="AlphaFoldDB" id="A0A4R0NIZ5"/>
<proteinExistence type="predicted"/>
<gene>
    <name evidence="2" type="ORF">EZ437_16175</name>
</gene>
<keyword evidence="3" id="KW-1185">Reference proteome</keyword>
<feature type="transmembrane region" description="Helical" evidence="1">
    <location>
        <begin position="105"/>
        <end position="125"/>
    </location>
</feature>
<keyword evidence="1" id="KW-0472">Membrane</keyword>
<keyword evidence="1" id="KW-1133">Transmembrane helix</keyword>
<sequence>MMQLFIQLSILLILMVMALQDFRCRAISWYAFPLLAVLMLLGNKDFNITEAFINIGLLLINFGLATLFISLKNHRFTNLLKSHIGWGDLLMLLCLSLYFSPVNFFVFYLSSLVFIAIATGTYMLLAKPKNYTIPLAGMQGMLLFACILSASLFDVKINNVQWFENYLL</sequence>
<dbReference type="OrthoDB" id="798769at2"/>
<feature type="transmembrane region" description="Helical" evidence="1">
    <location>
        <begin position="132"/>
        <end position="153"/>
    </location>
</feature>
<feature type="transmembrane region" description="Helical" evidence="1">
    <location>
        <begin position="50"/>
        <end position="71"/>
    </location>
</feature>
<evidence type="ECO:0000256" key="1">
    <source>
        <dbReference type="SAM" id="Phobius"/>
    </source>
</evidence>
<dbReference type="RefSeq" id="WP_131597113.1">
    <property type="nucleotide sequence ID" value="NZ_SJSL01000005.1"/>
</dbReference>
<evidence type="ECO:0000313" key="3">
    <source>
        <dbReference type="Proteomes" id="UP000293347"/>
    </source>
</evidence>
<feature type="transmembrane region" description="Helical" evidence="1">
    <location>
        <begin position="83"/>
        <end position="99"/>
    </location>
</feature>
<evidence type="ECO:0008006" key="4">
    <source>
        <dbReference type="Google" id="ProtNLM"/>
    </source>
</evidence>
<organism evidence="2 3">
    <name type="scientific">Pedobacter psychroterrae</name>
    <dbReference type="NCBI Taxonomy" id="2530453"/>
    <lineage>
        <taxon>Bacteria</taxon>
        <taxon>Pseudomonadati</taxon>
        <taxon>Bacteroidota</taxon>
        <taxon>Sphingobacteriia</taxon>
        <taxon>Sphingobacteriales</taxon>
        <taxon>Sphingobacteriaceae</taxon>
        <taxon>Pedobacter</taxon>
    </lineage>
</organism>
<accession>A0A4R0NIZ5</accession>
<protein>
    <recommendedName>
        <fullName evidence="4">Type IV leader peptidase family protein</fullName>
    </recommendedName>
</protein>
<name>A0A4R0NIZ5_9SPHI</name>
<keyword evidence="1" id="KW-0812">Transmembrane</keyword>
<evidence type="ECO:0000313" key="2">
    <source>
        <dbReference type="EMBL" id="TCC99777.1"/>
    </source>
</evidence>
<dbReference type="EMBL" id="SJSL01000005">
    <property type="protein sequence ID" value="TCC99777.1"/>
    <property type="molecule type" value="Genomic_DNA"/>
</dbReference>
<dbReference type="Proteomes" id="UP000293347">
    <property type="component" value="Unassembled WGS sequence"/>
</dbReference>
<reference evidence="2 3" key="1">
    <citation type="submission" date="2019-02" db="EMBL/GenBank/DDBJ databases">
        <title>Pedobacter sp. RP-1-14 sp. nov., isolated from Arctic soil.</title>
        <authorList>
            <person name="Dahal R.H."/>
        </authorList>
    </citation>
    <scope>NUCLEOTIDE SEQUENCE [LARGE SCALE GENOMIC DNA]</scope>
    <source>
        <strain evidence="2 3">RP-1-14</strain>
    </source>
</reference>